<proteinExistence type="predicted"/>
<accession>A0ACB5THC9</accession>
<evidence type="ECO:0000313" key="2">
    <source>
        <dbReference type="Proteomes" id="UP001165064"/>
    </source>
</evidence>
<gene>
    <name evidence="1" type="ORF">Amon02_000835200</name>
</gene>
<reference evidence="1" key="1">
    <citation type="submission" date="2023-04" db="EMBL/GenBank/DDBJ databases">
        <title>Ambrosiozyma monospora NBRC 10751.</title>
        <authorList>
            <person name="Ichikawa N."/>
            <person name="Sato H."/>
            <person name="Tonouchi N."/>
        </authorList>
    </citation>
    <scope>NUCLEOTIDE SEQUENCE</scope>
    <source>
        <strain evidence="1">NBRC 10751</strain>
    </source>
</reference>
<protein>
    <submittedName>
        <fullName evidence="1">Unnamed protein product</fullName>
    </submittedName>
</protein>
<dbReference type="Proteomes" id="UP001165064">
    <property type="component" value="Unassembled WGS sequence"/>
</dbReference>
<organism evidence="1 2">
    <name type="scientific">Ambrosiozyma monospora</name>
    <name type="common">Yeast</name>
    <name type="synonym">Endomycopsis monosporus</name>
    <dbReference type="NCBI Taxonomy" id="43982"/>
    <lineage>
        <taxon>Eukaryota</taxon>
        <taxon>Fungi</taxon>
        <taxon>Dikarya</taxon>
        <taxon>Ascomycota</taxon>
        <taxon>Saccharomycotina</taxon>
        <taxon>Pichiomycetes</taxon>
        <taxon>Pichiales</taxon>
        <taxon>Pichiaceae</taxon>
        <taxon>Ambrosiozyma</taxon>
    </lineage>
</organism>
<keyword evidence="2" id="KW-1185">Reference proteome</keyword>
<dbReference type="EMBL" id="BSXS01007326">
    <property type="protein sequence ID" value="GME88378.1"/>
    <property type="molecule type" value="Genomic_DNA"/>
</dbReference>
<name>A0ACB5THC9_AMBMO</name>
<evidence type="ECO:0000313" key="1">
    <source>
        <dbReference type="EMBL" id="GME88378.1"/>
    </source>
</evidence>
<comment type="caution">
    <text evidence="1">The sequence shown here is derived from an EMBL/GenBank/DDBJ whole genome shotgun (WGS) entry which is preliminary data.</text>
</comment>
<sequence length="378" mass="41251">MSIYDVALGFLKVADVKMANSIRKITESRGYAAKDHVLVSFGGAGSQNCLSVASNLGIQKVIIHKYSSILSAYGISKACISRELSSPLVQEYSTELKSLASIMIFEMEEKIFDELSASQNLSKSEIEFTHTFGLRYKSSNTIFQIDGASSDIKQSFLDTHFREFGFLLPSTSPIMVCSVSVKGEVKSSSDNNEYLLQSELKSVYDDTIKASVPPSSNSTQTVYFENHGAVDASVYQLQSLQPGMAVHGPALLIDQTQTIVVNCDSVARILSSHVVIDLESDPNLSNYANTSEVLNDNSPLSKADPIMLTVFGHRFMAIAETMGRTLQRTSVSSSIKERLDFSCAIFGPDGGLVANAPHIPIHLGSMQYHCYYTCLSPK</sequence>